<organism evidence="1 2">
    <name type="scientific">Rahnella ecdela</name>
    <dbReference type="NCBI Taxonomy" id="2816250"/>
    <lineage>
        <taxon>Bacteria</taxon>
        <taxon>Pseudomonadati</taxon>
        <taxon>Pseudomonadota</taxon>
        <taxon>Gammaproteobacteria</taxon>
        <taxon>Enterobacterales</taxon>
        <taxon>Yersiniaceae</taxon>
        <taxon>Rahnella</taxon>
    </lineage>
</organism>
<proteinExistence type="predicted"/>
<dbReference type="Proteomes" id="UP000739284">
    <property type="component" value="Unassembled WGS sequence"/>
</dbReference>
<sequence length="206" mass="23565">MIGFEAMAFAGPNLDKVQGIFTEVSHSVERSLDDFDRSHPKSLTKKQVLDAIKKTDAIVDSVTQLCKEGRSMIHVLKFGSAEEIEALDFKENSTETLEAIAEEISRGNKRMFYTFFKAETEIYWAPHMSHLRYIKTRALQVFEDYQKVTNELARLVGLYQLKGEHDFSFDIEAIRDSVSSENVEHPDWVASGDDFADWIQSMKKDA</sequence>
<accession>A0ABS6L9P8</accession>
<evidence type="ECO:0000313" key="2">
    <source>
        <dbReference type="Proteomes" id="UP000739284"/>
    </source>
</evidence>
<reference evidence="1 2" key="1">
    <citation type="submission" date="2021-03" db="EMBL/GenBank/DDBJ databases">
        <title>Five novel Rahnella species.</title>
        <authorList>
            <person name="Brady C."/>
            <person name="Asselin J."/>
            <person name="Beer S."/>
            <person name="Bruberg M.B."/>
            <person name="Crampton B."/>
            <person name="Venter S."/>
            <person name="Arnold D."/>
            <person name="Denman S."/>
        </authorList>
    </citation>
    <scope>NUCLEOTIDE SEQUENCE [LARGE SCALE GENOMIC DNA]</scope>
    <source>
        <strain evidence="1 2">FRB 231</strain>
    </source>
</reference>
<evidence type="ECO:0000313" key="1">
    <source>
        <dbReference type="EMBL" id="MBU9843560.1"/>
    </source>
</evidence>
<comment type="caution">
    <text evidence="1">The sequence shown here is derived from an EMBL/GenBank/DDBJ whole genome shotgun (WGS) entry which is preliminary data.</text>
</comment>
<keyword evidence="2" id="KW-1185">Reference proteome</keyword>
<protein>
    <submittedName>
        <fullName evidence="1">Uncharacterized protein</fullName>
    </submittedName>
</protein>
<name>A0ABS6L9P8_9GAMM</name>
<gene>
    <name evidence="1" type="ORF">J1784_00635</name>
</gene>
<dbReference type="RefSeq" id="WP_217147622.1">
    <property type="nucleotide sequence ID" value="NZ_JAFMOY010000084.1"/>
</dbReference>
<dbReference type="EMBL" id="JAFMOY010000084">
    <property type="protein sequence ID" value="MBU9843560.1"/>
    <property type="molecule type" value="Genomic_DNA"/>
</dbReference>